<organism evidence="2 3">
    <name type="scientific">Glossina palpalis gambiensis</name>
    <dbReference type="NCBI Taxonomy" id="67801"/>
    <lineage>
        <taxon>Eukaryota</taxon>
        <taxon>Metazoa</taxon>
        <taxon>Ecdysozoa</taxon>
        <taxon>Arthropoda</taxon>
        <taxon>Hexapoda</taxon>
        <taxon>Insecta</taxon>
        <taxon>Pterygota</taxon>
        <taxon>Neoptera</taxon>
        <taxon>Endopterygota</taxon>
        <taxon>Diptera</taxon>
        <taxon>Brachycera</taxon>
        <taxon>Muscomorpha</taxon>
        <taxon>Hippoboscoidea</taxon>
        <taxon>Glossinidae</taxon>
        <taxon>Glossina</taxon>
    </lineage>
</organism>
<keyword evidence="1" id="KW-0472">Membrane</keyword>
<reference evidence="2" key="2">
    <citation type="submission" date="2020-05" db="UniProtKB">
        <authorList>
            <consortium name="EnsemblMetazoa"/>
        </authorList>
    </citation>
    <scope>IDENTIFICATION</scope>
    <source>
        <strain evidence="2">IAEA</strain>
    </source>
</reference>
<proteinExistence type="predicted"/>
<protein>
    <submittedName>
        <fullName evidence="2">Uncharacterized protein</fullName>
    </submittedName>
</protein>
<reference evidence="3" key="1">
    <citation type="submission" date="2015-01" db="EMBL/GenBank/DDBJ databases">
        <authorList>
            <person name="Aksoy S."/>
            <person name="Warren W."/>
            <person name="Wilson R.K."/>
        </authorList>
    </citation>
    <scope>NUCLEOTIDE SEQUENCE [LARGE SCALE GENOMIC DNA]</scope>
    <source>
        <strain evidence="3">IAEA</strain>
    </source>
</reference>
<sequence>MSLLEEPGHLAWIVELTLFMGKILSFDSALHPVLLLMMFLLLFWFRGGGRLQNLLLCKLLAILTKHRHLQKLLSEYSTEYLGKGQIRILSRQRTCYRESLSQPYATDEYSTDPRRIYGTVINL</sequence>
<keyword evidence="3" id="KW-1185">Reference proteome</keyword>
<dbReference type="EMBL" id="JXJN01024217">
    <property type="status" value="NOT_ANNOTATED_CDS"/>
    <property type="molecule type" value="Genomic_DNA"/>
</dbReference>
<dbReference type="AlphaFoldDB" id="A0A1B0C1Y9"/>
<evidence type="ECO:0000313" key="3">
    <source>
        <dbReference type="Proteomes" id="UP000092460"/>
    </source>
</evidence>
<evidence type="ECO:0000256" key="1">
    <source>
        <dbReference type="SAM" id="Phobius"/>
    </source>
</evidence>
<dbReference type="VEuPathDB" id="VectorBase:GPPI046896"/>
<keyword evidence="1" id="KW-0812">Transmembrane</keyword>
<evidence type="ECO:0000313" key="2">
    <source>
        <dbReference type="EnsemblMetazoa" id="GPPI046896-PA"/>
    </source>
</evidence>
<name>A0A1B0C1Y9_9MUSC</name>
<feature type="transmembrane region" description="Helical" evidence="1">
    <location>
        <begin position="29"/>
        <end position="45"/>
    </location>
</feature>
<keyword evidence="1" id="KW-1133">Transmembrane helix</keyword>
<dbReference type="Proteomes" id="UP000092460">
    <property type="component" value="Unassembled WGS sequence"/>
</dbReference>
<dbReference type="EnsemblMetazoa" id="GPPI046896-RA">
    <property type="protein sequence ID" value="GPPI046896-PA"/>
    <property type="gene ID" value="GPPI046896"/>
</dbReference>
<accession>A0A1B0C1Y9</accession>